<dbReference type="EC" id="1.3.1.48" evidence="2"/>
<evidence type="ECO:0000313" key="11">
    <source>
        <dbReference type="Proteomes" id="UP001642483"/>
    </source>
</evidence>
<proteinExistence type="inferred from homology"/>
<dbReference type="InterPro" id="IPR011032">
    <property type="entry name" value="GroES-like_sf"/>
</dbReference>
<dbReference type="InterPro" id="IPR045010">
    <property type="entry name" value="MDR_fam"/>
</dbReference>
<accession>A0ABP0H0P8</accession>
<feature type="domain" description="Alcohol dehydrogenase-like C-terminal" evidence="8">
    <location>
        <begin position="162"/>
        <end position="261"/>
    </location>
</feature>
<dbReference type="PANTHER" id="PTHR43205">
    <property type="entry name" value="PROSTAGLANDIN REDUCTASE"/>
    <property type="match status" value="1"/>
</dbReference>
<evidence type="ECO:0000256" key="5">
    <source>
        <dbReference type="ARBA" id="ARBA00047878"/>
    </source>
</evidence>
<comment type="catalytic activity">
    <reaction evidence="6">
        <text>13,14-dihydro-15-oxo-PGF2alpha + NADP(+) = 15-oxoprostaglandin F2alpha + NADPH + H(+)</text>
        <dbReference type="Rhea" id="RHEA:50588"/>
        <dbReference type="ChEBI" id="CHEBI:15378"/>
        <dbReference type="ChEBI" id="CHEBI:57783"/>
        <dbReference type="ChEBI" id="CHEBI:58349"/>
        <dbReference type="ChEBI" id="CHEBI:133374"/>
        <dbReference type="ChEBI" id="CHEBI:133409"/>
    </reaction>
    <physiologicalReaction direction="right-to-left" evidence="6">
        <dbReference type="Rhea" id="RHEA:50590"/>
    </physiologicalReaction>
</comment>
<evidence type="ECO:0000259" key="9">
    <source>
        <dbReference type="Pfam" id="PF16884"/>
    </source>
</evidence>
<dbReference type="InterPro" id="IPR036291">
    <property type="entry name" value="NAD(P)-bd_dom_sf"/>
</dbReference>
<dbReference type="Gene3D" id="3.90.180.10">
    <property type="entry name" value="Medium-chain alcohol dehydrogenases, catalytic domain"/>
    <property type="match status" value="1"/>
</dbReference>
<evidence type="ECO:0000256" key="4">
    <source>
        <dbReference type="ARBA" id="ARBA00033119"/>
    </source>
</evidence>
<dbReference type="Proteomes" id="UP001642483">
    <property type="component" value="Unassembled WGS sequence"/>
</dbReference>
<reference evidence="10 11" key="1">
    <citation type="submission" date="2024-02" db="EMBL/GenBank/DDBJ databases">
        <authorList>
            <person name="Daric V."/>
            <person name="Darras S."/>
        </authorList>
    </citation>
    <scope>NUCLEOTIDE SEQUENCE [LARGE SCALE GENOMIC DNA]</scope>
</reference>
<comment type="similarity">
    <text evidence="1">Belongs to the NADP-dependent oxidoreductase L4BD family.</text>
</comment>
<evidence type="ECO:0000256" key="3">
    <source>
        <dbReference type="ARBA" id="ARBA00023002"/>
    </source>
</evidence>
<protein>
    <recommendedName>
        <fullName evidence="4">15-oxoprostaglandin 13-reductase</fullName>
        <ecNumber evidence="2">1.3.1.48</ecNumber>
    </recommendedName>
    <alternativeName>
        <fullName evidence="4">15-oxoprostaglandin 13-reductase</fullName>
    </alternativeName>
</protein>
<dbReference type="Pfam" id="PF16884">
    <property type="entry name" value="ADH_N_2"/>
    <property type="match status" value="1"/>
</dbReference>
<dbReference type="Pfam" id="PF00107">
    <property type="entry name" value="ADH_zinc_N"/>
    <property type="match status" value="1"/>
</dbReference>
<dbReference type="SUPFAM" id="SSF51735">
    <property type="entry name" value="NAD(P)-binding Rossmann-fold domains"/>
    <property type="match status" value="1"/>
</dbReference>
<feature type="domain" description="Oxidoreductase N-terminal" evidence="9">
    <location>
        <begin position="8"/>
        <end position="111"/>
    </location>
</feature>
<keyword evidence="11" id="KW-1185">Reference proteome</keyword>
<evidence type="ECO:0000256" key="7">
    <source>
        <dbReference type="ARBA" id="ARBA00049070"/>
    </source>
</evidence>
<evidence type="ECO:0000256" key="1">
    <source>
        <dbReference type="ARBA" id="ARBA00010460"/>
    </source>
</evidence>
<evidence type="ECO:0000256" key="2">
    <source>
        <dbReference type="ARBA" id="ARBA00011981"/>
    </source>
</evidence>
<evidence type="ECO:0000256" key="6">
    <source>
        <dbReference type="ARBA" id="ARBA00048290"/>
    </source>
</evidence>
<comment type="caution">
    <text evidence="10">The sequence shown here is derived from an EMBL/GenBank/DDBJ whole genome shotgun (WGS) entry which is preliminary data.</text>
</comment>
<keyword evidence="3" id="KW-0560">Oxidoreductase</keyword>
<dbReference type="InterPro" id="IPR041694">
    <property type="entry name" value="ADH_N_2"/>
</dbReference>
<name>A0ABP0H0P8_CLALP</name>
<comment type="catalytic activity">
    <reaction evidence="5">
        <text>13,14-dihydro-15-oxo-prostaglandin F1alpha + NADP(+) = 15-oxoprostaglandin F1alpha + NADPH + H(+)</text>
        <dbReference type="Rhea" id="RHEA:50592"/>
        <dbReference type="ChEBI" id="CHEBI:15378"/>
        <dbReference type="ChEBI" id="CHEBI:57783"/>
        <dbReference type="ChEBI" id="CHEBI:58349"/>
        <dbReference type="ChEBI" id="CHEBI:79072"/>
        <dbReference type="ChEBI" id="CHEBI:133411"/>
    </reaction>
    <physiologicalReaction direction="right-to-left" evidence="5">
        <dbReference type="Rhea" id="RHEA:50594"/>
    </physiologicalReaction>
</comment>
<comment type="catalytic activity">
    <reaction evidence="7">
        <text>13,14-dihydro-15-oxo-prostaglandin E1 + NADP(+) = 15-oxoprostaglandin E1 + NADPH + H(+)</text>
        <dbReference type="Rhea" id="RHEA:50584"/>
        <dbReference type="ChEBI" id="CHEBI:15378"/>
        <dbReference type="ChEBI" id="CHEBI:57401"/>
        <dbReference type="ChEBI" id="CHEBI:57783"/>
        <dbReference type="ChEBI" id="CHEBI:58349"/>
        <dbReference type="ChEBI" id="CHEBI:133408"/>
    </reaction>
    <physiologicalReaction direction="right-to-left" evidence="7">
        <dbReference type="Rhea" id="RHEA:50586"/>
    </physiologicalReaction>
</comment>
<dbReference type="Gene3D" id="3.40.50.720">
    <property type="entry name" value="NAD(P)-binding Rossmann-like Domain"/>
    <property type="match status" value="1"/>
</dbReference>
<sequence>MNSRPGVNSAPTVSNFGYEPCTYPESPKNRHLVVETKYISVDPYMRCRMNVDSGVDYAKAWGIGETISGFAVGRVLQSTNESYKKGDLVTSTDMSWQWKKFTVVHSESIRKIDGISEEQSSLTLGIFGLTGLTGAIGVMEQGNIQSDLFQTVVVSGAAGACGCVAGQVAKLLGCKKIIGICGTQEKCSFLEEDLKFNGAVCYKSENVKQRLAELCPDGVDVYFDNVGGNISDDVISHMNKCSTVILCGQISTYNSDVPYPPPLNQASAKLVHANSINRERFLVLSYANKFPSTLAFLSKAYAEGKLVSKETISHGLQNAGNAFVQMMSGYNIGKQIVKV</sequence>
<dbReference type="PANTHER" id="PTHR43205:SF5">
    <property type="entry name" value="PROSTAGLANDIN REDUCTASE 2"/>
    <property type="match status" value="1"/>
</dbReference>
<gene>
    <name evidence="10" type="ORF">CVLEPA_LOCUS30769</name>
</gene>
<dbReference type="SUPFAM" id="SSF50129">
    <property type="entry name" value="GroES-like"/>
    <property type="match status" value="1"/>
</dbReference>
<evidence type="ECO:0000313" key="10">
    <source>
        <dbReference type="EMBL" id="CAK8697566.1"/>
    </source>
</evidence>
<evidence type="ECO:0000259" key="8">
    <source>
        <dbReference type="Pfam" id="PF00107"/>
    </source>
</evidence>
<dbReference type="InterPro" id="IPR013149">
    <property type="entry name" value="ADH-like_C"/>
</dbReference>
<dbReference type="EMBL" id="CAWYQH010000163">
    <property type="protein sequence ID" value="CAK8697566.1"/>
    <property type="molecule type" value="Genomic_DNA"/>
</dbReference>
<organism evidence="10 11">
    <name type="scientific">Clavelina lepadiformis</name>
    <name type="common">Light-bulb sea squirt</name>
    <name type="synonym">Ascidia lepadiformis</name>
    <dbReference type="NCBI Taxonomy" id="159417"/>
    <lineage>
        <taxon>Eukaryota</taxon>
        <taxon>Metazoa</taxon>
        <taxon>Chordata</taxon>
        <taxon>Tunicata</taxon>
        <taxon>Ascidiacea</taxon>
        <taxon>Aplousobranchia</taxon>
        <taxon>Clavelinidae</taxon>
        <taxon>Clavelina</taxon>
    </lineage>
</organism>